<dbReference type="PANTHER" id="PTHR28014:SF1">
    <property type="entry name" value="NEGATIVE REGULATOR OF RAS-CAMP PATHWAY"/>
    <property type="match status" value="1"/>
</dbReference>
<reference evidence="4 5" key="1">
    <citation type="submission" date="2020-05" db="EMBL/GenBank/DDBJ databases">
        <title>Ceratocystis lukuohia genome.</title>
        <authorList>
            <person name="Harrington T.C."/>
            <person name="Kim K."/>
            <person name="Mayers C.G."/>
        </authorList>
    </citation>
    <scope>NUCLEOTIDE SEQUENCE [LARGE SCALE GENOMIC DNA]</scope>
    <source>
        <strain evidence="4 5">C4212</strain>
    </source>
</reference>
<accession>A0ABR4MKF7</accession>
<feature type="compositionally biased region" description="Pro residues" evidence="1">
    <location>
        <begin position="198"/>
        <end position="207"/>
    </location>
</feature>
<proteinExistence type="predicted"/>
<comment type="caution">
    <text evidence="4">The sequence shown here is derived from an EMBL/GenBank/DDBJ whole genome shotgun (WGS) entry which is preliminary data.</text>
</comment>
<name>A0ABR4MKF7_9PEZI</name>
<dbReference type="InterPro" id="IPR053043">
    <property type="entry name" value="Ras-cAMP_regulatory"/>
</dbReference>
<feature type="compositionally biased region" description="Acidic residues" evidence="1">
    <location>
        <begin position="375"/>
        <end position="387"/>
    </location>
</feature>
<feature type="region of interest" description="Disordered" evidence="1">
    <location>
        <begin position="154"/>
        <end position="208"/>
    </location>
</feature>
<feature type="compositionally biased region" description="Basic and acidic residues" evidence="1">
    <location>
        <begin position="388"/>
        <end position="397"/>
    </location>
</feature>
<dbReference type="Pfam" id="PF08550">
    <property type="entry name" value="GATA_AreA"/>
    <property type="match status" value="1"/>
</dbReference>
<dbReference type="InterPro" id="IPR021711">
    <property type="entry name" value="DUF3295"/>
</dbReference>
<keyword evidence="5" id="KW-1185">Reference proteome</keyword>
<evidence type="ECO:0000256" key="1">
    <source>
        <dbReference type="SAM" id="MobiDB-lite"/>
    </source>
</evidence>
<feature type="region of interest" description="Disordered" evidence="1">
    <location>
        <begin position="465"/>
        <end position="493"/>
    </location>
</feature>
<evidence type="ECO:0000259" key="3">
    <source>
        <dbReference type="Pfam" id="PF11702"/>
    </source>
</evidence>
<feature type="region of interest" description="Disordered" evidence="1">
    <location>
        <begin position="375"/>
        <end position="397"/>
    </location>
</feature>
<protein>
    <submittedName>
        <fullName evidence="4">Duf1752 domain containing protein</fullName>
    </submittedName>
</protein>
<evidence type="ECO:0000313" key="5">
    <source>
        <dbReference type="Proteomes" id="UP001610728"/>
    </source>
</evidence>
<dbReference type="Pfam" id="PF11702">
    <property type="entry name" value="DUF3295"/>
    <property type="match status" value="1"/>
</dbReference>
<dbReference type="PANTHER" id="PTHR28014">
    <property type="entry name" value="NEGATIVE REGULATOR OF RAS-CAMP PATHWAY"/>
    <property type="match status" value="1"/>
</dbReference>
<dbReference type="EMBL" id="JABSNW010000003">
    <property type="protein sequence ID" value="KAL2888778.1"/>
    <property type="molecule type" value="Genomic_DNA"/>
</dbReference>
<dbReference type="InterPro" id="IPR013860">
    <property type="entry name" value="AreA_GATA"/>
</dbReference>
<gene>
    <name evidence="4" type="ORF">HOO65_030279</name>
</gene>
<feature type="compositionally biased region" description="Low complexity" evidence="1">
    <location>
        <begin position="161"/>
        <end position="186"/>
    </location>
</feature>
<evidence type="ECO:0000313" key="4">
    <source>
        <dbReference type="EMBL" id="KAL2888778.1"/>
    </source>
</evidence>
<organism evidence="4 5">
    <name type="scientific">Ceratocystis lukuohia</name>
    <dbReference type="NCBI Taxonomy" id="2019550"/>
    <lineage>
        <taxon>Eukaryota</taxon>
        <taxon>Fungi</taxon>
        <taxon>Dikarya</taxon>
        <taxon>Ascomycota</taxon>
        <taxon>Pezizomycotina</taxon>
        <taxon>Sordariomycetes</taxon>
        <taxon>Hypocreomycetidae</taxon>
        <taxon>Microascales</taxon>
        <taxon>Ceratocystidaceae</taxon>
        <taxon>Ceratocystis</taxon>
    </lineage>
</organism>
<evidence type="ECO:0000259" key="2">
    <source>
        <dbReference type="Pfam" id="PF08550"/>
    </source>
</evidence>
<feature type="compositionally biased region" description="Polar residues" evidence="1">
    <location>
        <begin position="70"/>
        <end position="80"/>
    </location>
</feature>
<sequence length="607" mass="66147">MVYSLNTHILTVDANVIGKIDTANPESLFYIWAVFARCAPSVEQGRRLENLSWRLWNRETLCSSEHRNSHNLTSSPQNIPADNKIPEPPQLSGSVESVEEEAVEFTTSEPAIDIKPCIHREDSCLRDPTQPVKSDEFEKMVVSIITEEKPLTAPLPQIAPSTPSITTTGSTTSNTASTLSTASSVSRSDRPVMSPDPITMPPAPPTSYIPTESIASSSKVACNAGNESVVVPPSTRTTNVVRGFSPSTASVRLPTILTTTEAAEPVSINSRNNTKKSAMFTCGGSASASETGQSPAEQPVPKIIKSAIKKHGMFEVGTSSAEGATSESLAPVSLAAKKKTTSFSTFVDTISSSENAIESDSEDDVDGDEIDESAIEDEEDEWEDSFEEDSHKSSVDERNYFQRVDSKVHLPSRRSLITLMFEKTDGSGKKLGNGIASQSTSALHPRLRVHNGPSAVGMMAQAAGPSTAHGMTVGRRGPSDKEADDSGLMMKHRTSGAPLRPIREMQMPQRTAAQPINTVGALSPRTTRRNMLSTELTESLRRHMLWERQQKSKTVNAVLQRRHTSHEVANLKQYPTAPYMDKTEGDKTNWNRYFTKEAQDGYHTKGW</sequence>
<dbReference type="RefSeq" id="XP_070859958.1">
    <property type="nucleotide sequence ID" value="XM_071002021.1"/>
</dbReference>
<feature type="domain" description="DUF3295" evidence="3">
    <location>
        <begin position="89"/>
        <end position="607"/>
    </location>
</feature>
<feature type="domain" description="Nitrogen regulatory protein areA GATA-like" evidence="2">
    <location>
        <begin position="31"/>
        <end position="58"/>
    </location>
</feature>
<feature type="region of interest" description="Disordered" evidence="1">
    <location>
        <begin position="66"/>
        <end position="101"/>
    </location>
</feature>
<dbReference type="GeneID" id="98117096"/>
<dbReference type="Proteomes" id="UP001610728">
    <property type="component" value="Unassembled WGS sequence"/>
</dbReference>